<dbReference type="Proteomes" id="UP001152747">
    <property type="component" value="Unassembled WGS sequence"/>
</dbReference>
<sequence>MESKKFQANLIPWKNSIDINLLMDFGLKYVYTPDDDEKSNIETPGEFTPVSGQDYPKIDLNSINHGDCFAKIRRSTAK</sequence>
<comment type="caution">
    <text evidence="1">The sequence shown here is derived from an EMBL/GenBank/DDBJ whole genome shotgun (WGS) entry which is preliminary data.</text>
</comment>
<dbReference type="AlphaFoldDB" id="A0A9P1N7A0"/>
<proteinExistence type="predicted"/>
<evidence type="ECO:0000313" key="2">
    <source>
        <dbReference type="Proteomes" id="UP001152747"/>
    </source>
</evidence>
<dbReference type="EMBL" id="CANHGI010000005">
    <property type="protein sequence ID" value="CAI5453805.1"/>
    <property type="molecule type" value="Genomic_DNA"/>
</dbReference>
<protein>
    <submittedName>
        <fullName evidence="1">Uncharacterized protein</fullName>
    </submittedName>
</protein>
<name>A0A9P1N7A0_9PELO</name>
<accession>A0A9P1N7A0</accession>
<keyword evidence="2" id="KW-1185">Reference proteome</keyword>
<organism evidence="1 2">
    <name type="scientific">Caenorhabditis angaria</name>
    <dbReference type="NCBI Taxonomy" id="860376"/>
    <lineage>
        <taxon>Eukaryota</taxon>
        <taxon>Metazoa</taxon>
        <taxon>Ecdysozoa</taxon>
        <taxon>Nematoda</taxon>
        <taxon>Chromadorea</taxon>
        <taxon>Rhabditida</taxon>
        <taxon>Rhabditina</taxon>
        <taxon>Rhabditomorpha</taxon>
        <taxon>Rhabditoidea</taxon>
        <taxon>Rhabditidae</taxon>
        <taxon>Peloderinae</taxon>
        <taxon>Caenorhabditis</taxon>
    </lineage>
</organism>
<reference evidence="1" key="1">
    <citation type="submission" date="2022-11" db="EMBL/GenBank/DDBJ databases">
        <authorList>
            <person name="Kikuchi T."/>
        </authorList>
    </citation>
    <scope>NUCLEOTIDE SEQUENCE</scope>
    <source>
        <strain evidence="1">PS1010</strain>
    </source>
</reference>
<gene>
    <name evidence="1" type="ORF">CAMP_LOCUS16442</name>
</gene>
<evidence type="ECO:0000313" key="1">
    <source>
        <dbReference type="EMBL" id="CAI5453805.1"/>
    </source>
</evidence>